<dbReference type="AlphaFoldDB" id="A0A0R1JTQ5"/>
<keyword evidence="2" id="KW-1185">Reference proteome</keyword>
<proteinExistence type="predicted"/>
<evidence type="ECO:0000313" key="2">
    <source>
        <dbReference type="Proteomes" id="UP000051804"/>
    </source>
</evidence>
<sequence>MMKRRENMAQTLPMVDAFGRVTTLQPQVTYKLRVKNGYILVLRPNQEQYRLPNLLTLNRSA</sequence>
<name>A0A0R1JTQ5_9LACO</name>
<accession>A0A0R1JTQ5</accession>
<protein>
    <submittedName>
        <fullName evidence="1">Uncharacterized protein</fullName>
    </submittedName>
</protein>
<dbReference type="EMBL" id="AZDJ01000030">
    <property type="protein sequence ID" value="KRK70930.1"/>
    <property type="molecule type" value="Genomic_DNA"/>
</dbReference>
<organism evidence="1 2">
    <name type="scientific">Lacticaseibacillus nasuensis JCM 17158</name>
    <dbReference type="NCBI Taxonomy" id="1291734"/>
    <lineage>
        <taxon>Bacteria</taxon>
        <taxon>Bacillati</taxon>
        <taxon>Bacillota</taxon>
        <taxon>Bacilli</taxon>
        <taxon>Lactobacillales</taxon>
        <taxon>Lactobacillaceae</taxon>
        <taxon>Lacticaseibacillus</taxon>
    </lineage>
</organism>
<comment type="caution">
    <text evidence="1">The sequence shown here is derived from an EMBL/GenBank/DDBJ whole genome shotgun (WGS) entry which is preliminary data.</text>
</comment>
<gene>
    <name evidence="1" type="ORF">FD02_GL000111</name>
</gene>
<evidence type="ECO:0000313" key="1">
    <source>
        <dbReference type="EMBL" id="KRK70930.1"/>
    </source>
</evidence>
<dbReference type="Proteomes" id="UP000051804">
    <property type="component" value="Unassembled WGS sequence"/>
</dbReference>
<dbReference type="PATRIC" id="fig|1291734.4.peg.119"/>
<reference evidence="1 2" key="1">
    <citation type="journal article" date="2015" name="Genome Announc.">
        <title>Expanding the biotechnology potential of lactobacilli through comparative genomics of 213 strains and associated genera.</title>
        <authorList>
            <person name="Sun Z."/>
            <person name="Harris H.M."/>
            <person name="McCann A."/>
            <person name="Guo C."/>
            <person name="Argimon S."/>
            <person name="Zhang W."/>
            <person name="Yang X."/>
            <person name="Jeffery I.B."/>
            <person name="Cooney J.C."/>
            <person name="Kagawa T.F."/>
            <person name="Liu W."/>
            <person name="Song Y."/>
            <person name="Salvetti E."/>
            <person name="Wrobel A."/>
            <person name="Rasinkangas P."/>
            <person name="Parkhill J."/>
            <person name="Rea M.C."/>
            <person name="O'Sullivan O."/>
            <person name="Ritari J."/>
            <person name="Douillard F.P."/>
            <person name="Paul Ross R."/>
            <person name="Yang R."/>
            <person name="Briner A.E."/>
            <person name="Felis G.E."/>
            <person name="de Vos W.M."/>
            <person name="Barrangou R."/>
            <person name="Klaenhammer T.R."/>
            <person name="Caufield P.W."/>
            <person name="Cui Y."/>
            <person name="Zhang H."/>
            <person name="O'Toole P.W."/>
        </authorList>
    </citation>
    <scope>NUCLEOTIDE SEQUENCE [LARGE SCALE GENOMIC DNA]</scope>
    <source>
        <strain evidence="1 2">JCM 17158</strain>
    </source>
</reference>